<evidence type="ECO:0000313" key="5">
    <source>
        <dbReference type="Proteomes" id="UP000286075"/>
    </source>
</evidence>
<keyword evidence="2" id="KW-0812">Transmembrane</keyword>
<dbReference type="GO" id="GO:0016020">
    <property type="term" value="C:membrane"/>
    <property type="evidence" value="ECO:0007669"/>
    <property type="project" value="InterPro"/>
</dbReference>
<keyword evidence="1" id="KW-0175">Coiled coil</keyword>
<feature type="transmembrane region" description="Helical" evidence="2">
    <location>
        <begin position="36"/>
        <end position="52"/>
    </location>
</feature>
<feature type="domain" description="Signal transduction histidine kinase internal region" evidence="3">
    <location>
        <begin position="183"/>
        <end position="259"/>
    </location>
</feature>
<evidence type="ECO:0000313" key="4">
    <source>
        <dbReference type="EMBL" id="RGX77446.1"/>
    </source>
</evidence>
<keyword evidence="2" id="KW-1133">Transmembrane helix</keyword>
<comment type="caution">
    <text evidence="4">The sequence shown here is derived from an EMBL/GenBank/DDBJ whole genome shotgun (WGS) entry which is preliminary data.</text>
</comment>
<keyword evidence="2" id="KW-0472">Membrane</keyword>
<feature type="transmembrane region" description="Helical" evidence="2">
    <location>
        <begin position="58"/>
        <end position="76"/>
    </location>
</feature>
<reference evidence="4 5" key="1">
    <citation type="submission" date="2018-08" db="EMBL/GenBank/DDBJ databases">
        <title>A genome reference for cultivated species of the human gut microbiota.</title>
        <authorList>
            <person name="Zou Y."/>
            <person name="Xue W."/>
            <person name="Luo G."/>
        </authorList>
    </citation>
    <scope>NUCLEOTIDE SEQUENCE [LARGE SCALE GENOMIC DNA]</scope>
    <source>
        <strain evidence="4 5">OF03-9BH</strain>
    </source>
</reference>
<evidence type="ECO:0000259" key="3">
    <source>
        <dbReference type="Pfam" id="PF06580"/>
    </source>
</evidence>
<feature type="transmembrane region" description="Helical" evidence="2">
    <location>
        <begin position="6"/>
        <end position="24"/>
    </location>
</feature>
<dbReference type="RefSeq" id="WP_117987960.1">
    <property type="nucleotide sequence ID" value="NZ_CABMFG010000026.1"/>
</dbReference>
<dbReference type="EMBL" id="QSCF01000026">
    <property type="protein sequence ID" value="RGX77446.1"/>
    <property type="molecule type" value="Genomic_DNA"/>
</dbReference>
<accession>A0A413H1W0</accession>
<protein>
    <recommendedName>
        <fullName evidence="3">Signal transduction histidine kinase internal region domain-containing protein</fullName>
    </recommendedName>
</protein>
<dbReference type="Pfam" id="PF06580">
    <property type="entry name" value="His_kinase"/>
    <property type="match status" value="1"/>
</dbReference>
<proteinExistence type="predicted"/>
<feature type="transmembrane region" description="Helical" evidence="2">
    <location>
        <begin position="137"/>
        <end position="159"/>
    </location>
</feature>
<feature type="coiled-coil region" evidence="1">
    <location>
        <begin position="163"/>
        <end position="190"/>
    </location>
</feature>
<dbReference type="PANTHER" id="PTHR34220:SF7">
    <property type="entry name" value="SENSOR HISTIDINE KINASE YPDA"/>
    <property type="match status" value="1"/>
</dbReference>
<dbReference type="SUPFAM" id="SSF55874">
    <property type="entry name" value="ATPase domain of HSP90 chaperone/DNA topoisomerase II/histidine kinase"/>
    <property type="match status" value="1"/>
</dbReference>
<sequence>MNVYFEFLSVFLLIFALGCTLAYLPGVLKMRTLFKRNLIFLISTVLVCALGNSIHTSYIWSLCFICLMFNIYSLLTDKRKSPRKILHAVVDYIVCSLIIFLSTCIVAMIDNIPIKHIILERFEDGSYTFTPGHLYEMITTSIIWALIVVNYKYIYFYLLHEWEERQNRKFTQLQSQKRNIETQFEALQAKVNPHFLYNSLNSIAGLATVDGEKTRQMSLALSRFFRYSMNREQEVMTTLKEEAEMIRTYLEIEEIRFGKLLSYSIELPSEFESYKIPRMLLQPIVENCIKHGMKGNITELAIHISFSISDNNLILSVKDNGMTFPKDFIPGYGIQSVYEKLNLLYPHNYKVEINTEPEKDFRICLYQTKAPDEKRG</sequence>
<dbReference type="Proteomes" id="UP000286075">
    <property type="component" value="Unassembled WGS sequence"/>
</dbReference>
<evidence type="ECO:0000256" key="1">
    <source>
        <dbReference type="SAM" id="Coils"/>
    </source>
</evidence>
<dbReference type="Gene3D" id="3.30.565.10">
    <property type="entry name" value="Histidine kinase-like ATPase, C-terminal domain"/>
    <property type="match status" value="1"/>
</dbReference>
<dbReference type="AlphaFoldDB" id="A0A413H1W0"/>
<dbReference type="OrthoDB" id="9809908at2"/>
<evidence type="ECO:0000256" key="2">
    <source>
        <dbReference type="SAM" id="Phobius"/>
    </source>
</evidence>
<organism evidence="4 5">
    <name type="scientific">Bacteroides stercorirosoris</name>
    <dbReference type="NCBI Taxonomy" id="871324"/>
    <lineage>
        <taxon>Bacteria</taxon>
        <taxon>Pseudomonadati</taxon>
        <taxon>Bacteroidota</taxon>
        <taxon>Bacteroidia</taxon>
        <taxon>Bacteroidales</taxon>
        <taxon>Bacteroidaceae</taxon>
        <taxon>Bacteroides</taxon>
    </lineage>
</organism>
<feature type="transmembrane region" description="Helical" evidence="2">
    <location>
        <begin position="88"/>
        <end position="109"/>
    </location>
</feature>
<gene>
    <name evidence="4" type="ORF">DXA68_15145</name>
</gene>
<name>A0A413H1W0_9BACE</name>
<dbReference type="InterPro" id="IPR010559">
    <property type="entry name" value="Sig_transdc_His_kin_internal"/>
</dbReference>
<dbReference type="InterPro" id="IPR036890">
    <property type="entry name" value="HATPase_C_sf"/>
</dbReference>
<dbReference type="GO" id="GO:0000155">
    <property type="term" value="F:phosphorelay sensor kinase activity"/>
    <property type="evidence" value="ECO:0007669"/>
    <property type="project" value="InterPro"/>
</dbReference>
<dbReference type="PANTHER" id="PTHR34220">
    <property type="entry name" value="SENSOR HISTIDINE KINASE YPDA"/>
    <property type="match status" value="1"/>
</dbReference>
<dbReference type="InterPro" id="IPR050640">
    <property type="entry name" value="Bact_2-comp_sensor_kinase"/>
</dbReference>